<dbReference type="GO" id="GO:0003676">
    <property type="term" value="F:nucleic acid binding"/>
    <property type="evidence" value="ECO:0007669"/>
    <property type="project" value="InterPro"/>
</dbReference>
<dbReference type="PROSITE" id="PS50158">
    <property type="entry name" value="ZF_CCHC"/>
    <property type="match status" value="1"/>
</dbReference>
<keyword evidence="1" id="KW-0863">Zinc-finger</keyword>
<evidence type="ECO:0000313" key="4">
    <source>
        <dbReference type="EMBL" id="CAB3231444.1"/>
    </source>
</evidence>
<feature type="region of interest" description="Disordered" evidence="2">
    <location>
        <begin position="1"/>
        <end position="40"/>
    </location>
</feature>
<accession>A0A8S0ZEK0</accession>
<evidence type="ECO:0000313" key="5">
    <source>
        <dbReference type="Proteomes" id="UP000494106"/>
    </source>
</evidence>
<keyword evidence="5" id="KW-1185">Reference proteome</keyword>
<proteinExistence type="predicted"/>
<feature type="domain" description="CCHC-type" evidence="3">
    <location>
        <begin position="134"/>
        <end position="148"/>
    </location>
</feature>
<organism evidence="4 5">
    <name type="scientific">Arctia plantaginis</name>
    <name type="common">Wood tiger moth</name>
    <name type="synonym">Phalaena plantaginis</name>
    <dbReference type="NCBI Taxonomy" id="874455"/>
    <lineage>
        <taxon>Eukaryota</taxon>
        <taxon>Metazoa</taxon>
        <taxon>Ecdysozoa</taxon>
        <taxon>Arthropoda</taxon>
        <taxon>Hexapoda</taxon>
        <taxon>Insecta</taxon>
        <taxon>Pterygota</taxon>
        <taxon>Neoptera</taxon>
        <taxon>Endopterygota</taxon>
        <taxon>Lepidoptera</taxon>
        <taxon>Glossata</taxon>
        <taxon>Ditrysia</taxon>
        <taxon>Noctuoidea</taxon>
        <taxon>Erebidae</taxon>
        <taxon>Arctiinae</taxon>
        <taxon>Arctia</taxon>
    </lineage>
</organism>
<dbReference type="GO" id="GO:0008270">
    <property type="term" value="F:zinc ion binding"/>
    <property type="evidence" value="ECO:0007669"/>
    <property type="project" value="UniProtKB-KW"/>
</dbReference>
<dbReference type="EMBL" id="CADEBC010000438">
    <property type="protein sequence ID" value="CAB3231444.1"/>
    <property type="molecule type" value="Genomic_DNA"/>
</dbReference>
<protein>
    <recommendedName>
        <fullName evidence="3">CCHC-type domain-containing protein</fullName>
    </recommendedName>
</protein>
<name>A0A8S0ZEK0_ARCPL</name>
<evidence type="ECO:0000259" key="3">
    <source>
        <dbReference type="PROSITE" id="PS50158"/>
    </source>
</evidence>
<dbReference type="InterPro" id="IPR001878">
    <property type="entry name" value="Znf_CCHC"/>
</dbReference>
<dbReference type="InterPro" id="IPR036875">
    <property type="entry name" value="Znf_CCHC_sf"/>
</dbReference>
<reference evidence="4 5" key="1">
    <citation type="submission" date="2020-04" db="EMBL/GenBank/DDBJ databases">
        <authorList>
            <person name="Wallbank WR R."/>
            <person name="Pardo Diaz C."/>
            <person name="Kozak K."/>
            <person name="Martin S."/>
            <person name="Jiggins C."/>
            <person name="Moest M."/>
            <person name="Warren A I."/>
            <person name="Byers J.R.P. K."/>
            <person name="Montejo-Kovacevich G."/>
            <person name="Yen C E."/>
        </authorList>
    </citation>
    <scope>NUCLEOTIDE SEQUENCE [LARGE SCALE GENOMIC DNA]</scope>
</reference>
<feature type="compositionally biased region" description="Basic and acidic residues" evidence="2">
    <location>
        <begin position="1"/>
        <end position="15"/>
    </location>
</feature>
<evidence type="ECO:0000256" key="1">
    <source>
        <dbReference type="PROSITE-ProRule" id="PRU00047"/>
    </source>
</evidence>
<keyword evidence="1" id="KW-0862">Zinc</keyword>
<comment type="caution">
    <text evidence="4">The sequence shown here is derived from an EMBL/GenBank/DDBJ whole genome shotgun (WGS) entry which is preliminary data.</text>
</comment>
<dbReference type="AlphaFoldDB" id="A0A8S0ZEK0"/>
<sequence>MPLTPRDEDTIEGVKTRAPRAAAASGDGEDASPSRPRSLLNKVRLSTPLRPCHRRLSESIEDGSVYTRSCTKWAGTDRQQDCGYTRSCAKWAIAARQQVCGYIERTRSSAFIRRQRNEVKEVKASFKKGSGVMCYRCCERGHLQLNCPLKNSQMTRLKKVEERLEELIKKRDETLTPAENQGNK</sequence>
<dbReference type="SUPFAM" id="SSF57756">
    <property type="entry name" value="Retrovirus zinc finger-like domains"/>
    <property type="match status" value="1"/>
</dbReference>
<gene>
    <name evidence="4" type="ORF">APLA_LOCUS4477</name>
</gene>
<dbReference type="Proteomes" id="UP000494106">
    <property type="component" value="Unassembled WGS sequence"/>
</dbReference>
<keyword evidence="1" id="KW-0479">Metal-binding</keyword>
<evidence type="ECO:0000256" key="2">
    <source>
        <dbReference type="SAM" id="MobiDB-lite"/>
    </source>
</evidence>